<dbReference type="AlphaFoldDB" id="A0A1V6NZP8"/>
<reference evidence="5" key="1">
    <citation type="journal article" date="2017" name="Nat. Microbiol.">
        <title>Global analysis of biosynthetic gene clusters reveals vast potential of secondary metabolite production in Penicillium species.</title>
        <authorList>
            <person name="Nielsen J.C."/>
            <person name="Grijseels S."/>
            <person name="Prigent S."/>
            <person name="Ji B."/>
            <person name="Dainat J."/>
            <person name="Nielsen K.F."/>
            <person name="Frisvad J.C."/>
            <person name="Workman M."/>
            <person name="Nielsen J."/>
        </authorList>
    </citation>
    <scope>NUCLEOTIDE SEQUENCE [LARGE SCALE GENOMIC DNA]</scope>
    <source>
        <strain evidence="5">IBT 11843</strain>
    </source>
</reference>
<proteinExistence type="predicted"/>
<feature type="compositionally biased region" description="Low complexity" evidence="1">
    <location>
        <begin position="111"/>
        <end position="128"/>
    </location>
</feature>
<dbReference type="SMART" id="SM00198">
    <property type="entry name" value="SCP"/>
    <property type="match status" value="1"/>
</dbReference>
<accession>A0A1V6NZP8</accession>
<keyword evidence="2" id="KW-0732">Signal</keyword>
<dbReference type="OMA" id="NHNVHRS"/>
<dbReference type="PROSITE" id="PS01009">
    <property type="entry name" value="CRISP_1"/>
    <property type="match status" value="1"/>
</dbReference>
<dbReference type="EMBL" id="MDYL01000025">
    <property type="protein sequence ID" value="OQD70193.1"/>
    <property type="molecule type" value="Genomic_DNA"/>
</dbReference>
<comment type="caution">
    <text evidence="4">The sequence shown here is derived from an EMBL/GenBank/DDBJ whole genome shotgun (WGS) entry which is preliminary data.</text>
</comment>
<feature type="chain" id="PRO_5012957897" description="SCP domain-containing protein" evidence="2">
    <location>
        <begin position="18"/>
        <end position="293"/>
    </location>
</feature>
<evidence type="ECO:0000313" key="4">
    <source>
        <dbReference type="EMBL" id="OQD70193.1"/>
    </source>
</evidence>
<dbReference type="Pfam" id="PF00188">
    <property type="entry name" value="CAP"/>
    <property type="match status" value="1"/>
</dbReference>
<dbReference type="InterPro" id="IPR018244">
    <property type="entry name" value="Allrgn_V5/Tpx1_CS"/>
</dbReference>
<keyword evidence="5" id="KW-1185">Reference proteome</keyword>
<protein>
    <recommendedName>
        <fullName evidence="3">SCP domain-containing protein</fullName>
    </recommendedName>
</protein>
<organism evidence="4 5">
    <name type="scientific">Penicillium decumbens</name>
    <dbReference type="NCBI Taxonomy" id="69771"/>
    <lineage>
        <taxon>Eukaryota</taxon>
        <taxon>Fungi</taxon>
        <taxon>Dikarya</taxon>
        <taxon>Ascomycota</taxon>
        <taxon>Pezizomycotina</taxon>
        <taxon>Eurotiomycetes</taxon>
        <taxon>Eurotiomycetidae</taxon>
        <taxon>Eurotiales</taxon>
        <taxon>Aspergillaceae</taxon>
        <taxon>Penicillium</taxon>
    </lineage>
</organism>
<feature type="domain" description="SCP" evidence="3">
    <location>
        <begin position="131"/>
        <end position="276"/>
    </location>
</feature>
<dbReference type="PANTHER" id="PTHR10334">
    <property type="entry name" value="CYSTEINE-RICH SECRETORY PROTEIN-RELATED"/>
    <property type="match status" value="1"/>
</dbReference>
<dbReference type="Proteomes" id="UP000191522">
    <property type="component" value="Unassembled WGS sequence"/>
</dbReference>
<dbReference type="OrthoDB" id="337038at2759"/>
<evidence type="ECO:0000256" key="2">
    <source>
        <dbReference type="SAM" id="SignalP"/>
    </source>
</evidence>
<evidence type="ECO:0000256" key="1">
    <source>
        <dbReference type="SAM" id="MobiDB-lite"/>
    </source>
</evidence>
<dbReference type="InterPro" id="IPR035940">
    <property type="entry name" value="CAP_sf"/>
</dbReference>
<dbReference type="STRING" id="69771.A0A1V6NZP8"/>
<dbReference type="PRINTS" id="PR00837">
    <property type="entry name" value="V5TPXLIKE"/>
</dbReference>
<dbReference type="InterPro" id="IPR014044">
    <property type="entry name" value="CAP_dom"/>
</dbReference>
<dbReference type="Gene3D" id="3.40.33.10">
    <property type="entry name" value="CAP"/>
    <property type="match status" value="1"/>
</dbReference>
<dbReference type="GO" id="GO:0005576">
    <property type="term" value="C:extracellular region"/>
    <property type="evidence" value="ECO:0007669"/>
    <property type="project" value="InterPro"/>
</dbReference>
<evidence type="ECO:0000313" key="5">
    <source>
        <dbReference type="Proteomes" id="UP000191522"/>
    </source>
</evidence>
<dbReference type="FunFam" id="3.40.33.10:FF:000018">
    <property type="entry name" value="SCP-like extracellular protein, putative"/>
    <property type="match status" value="1"/>
</dbReference>
<dbReference type="CDD" id="cd05380">
    <property type="entry name" value="CAP_euk"/>
    <property type="match status" value="1"/>
</dbReference>
<dbReference type="SUPFAM" id="SSF55797">
    <property type="entry name" value="PR-1-like"/>
    <property type="match status" value="1"/>
</dbReference>
<feature type="region of interest" description="Disordered" evidence="1">
    <location>
        <begin position="105"/>
        <end position="128"/>
    </location>
</feature>
<feature type="signal peptide" evidence="2">
    <location>
        <begin position="1"/>
        <end position="17"/>
    </location>
</feature>
<dbReference type="InterPro" id="IPR001283">
    <property type="entry name" value="CRISP-related"/>
</dbReference>
<evidence type="ECO:0000259" key="3">
    <source>
        <dbReference type="SMART" id="SM00198"/>
    </source>
</evidence>
<sequence length="293" mass="31245">MRSTLLLAALAAGAVNALERRVYETDWTTVTVTKTVTAPAVTETVPAAQQAQVVYETSTESAAPAETEHSDLFKKSTVIVRDPATDEAQPAESTTYWSTAWTSTIQPEPAPTTLSTSTSSAPEASATPANAYQQAVLYNHNVHRSNHSAPSVDWDSGLESSARALAAKCVYQHDTSIDGGGYGQNIGYGVEESQIGVMITNLMYNNEIGYFPTPYGANSPSMAEFEKWGHFSQIIWKGTTHVGCATVMCNELGNVDSSSPMPFTVCNYSPAGNYDGEYGANVLAPQGQSVYSA</sequence>
<gene>
    <name evidence="4" type="ORF">PENDEC_c025G04413</name>
</gene>
<name>A0A1V6NZP8_PENDC</name>